<evidence type="ECO:0000259" key="6">
    <source>
        <dbReference type="PROSITE" id="PS51123"/>
    </source>
</evidence>
<dbReference type="PROSITE" id="PS51257">
    <property type="entry name" value="PROKAR_LIPOPROTEIN"/>
    <property type="match status" value="1"/>
</dbReference>
<name>A0A3S2V7R9_9SPHN</name>
<keyword evidence="2 4" id="KW-0472">Membrane</keyword>
<keyword evidence="8" id="KW-1185">Reference proteome</keyword>
<accession>A0A3S2V7R9</accession>
<dbReference type="InterPro" id="IPR036737">
    <property type="entry name" value="OmpA-like_sf"/>
</dbReference>
<dbReference type="Proteomes" id="UP000282837">
    <property type="component" value="Unassembled WGS sequence"/>
</dbReference>
<evidence type="ECO:0000256" key="4">
    <source>
        <dbReference type="PROSITE-ProRule" id="PRU00473"/>
    </source>
</evidence>
<dbReference type="OrthoDB" id="9782229at2"/>
<dbReference type="RefSeq" id="WP_127707783.1">
    <property type="nucleotide sequence ID" value="NZ_SACO01000004.1"/>
</dbReference>
<feature type="chain" id="PRO_5018790236" evidence="5">
    <location>
        <begin position="21"/>
        <end position="229"/>
    </location>
</feature>
<dbReference type="Pfam" id="PF00691">
    <property type="entry name" value="OmpA"/>
    <property type="match status" value="1"/>
</dbReference>
<dbReference type="Pfam" id="PF13488">
    <property type="entry name" value="Gly-zipper_Omp"/>
    <property type="match status" value="1"/>
</dbReference>
<evidence type="ECO:0000256" key="5">
    <source>
        <dbReference type="SAM" id="SignalP"/>
    </source>
</evidence>
<dbReference type="InterPro" id="IPR050330">
    <property type="entry name" value="Bact_OuterMem_StrucFunc"/>
</dbReference>
<dbReference type="InterPro" id="IPR039567">
    <property type="entry name" value="Gly-zipper"/>
</dbReference>
<dbReference type="PRINTS" id="PR01021">
    <property type="entry name" value="OMPADOMAIN"/>
</dbReference>
<dbReference type="PANTHER" id="PTHR30329:SF21">
    <property type="entry name" value="LIPOPROTEIN YIAD-RELATED"/>
    <property type="match status" value="1"/>
</dbReference>
<keyword evidence="5" id="KW-0732">Signal</keyword>
<dbReference type="PRINTS" id="PR01023">
    <property type="entry name" value="NAFLGMOTY"/>
</dbReference>
<dbReference type="PANTHER" id="PTHR30329">
    <property type="entry name" value="STATOR ELEMENT OF FLAGELLAR MOTOR COMPLEX"/>
    <property type="match status" value="1"/>
</dbReference>
<comment type="subcellular location">
    <subcellularLocation>
        <location evidence="1">Cell outer membrane</location>
    </subcellularLocation>
</comment>
<dbReference type="InterPro" id="IPR006665">
    <property type="entry name" value="OmpA-like"/>
</dbReference>
<evidence type="ECO:0000256" key="3">
    <source>
        <dbReference type="ARBA" id="ARBA00023237"/>
    </source>
</evidence>
<dbReference type="PROSITE" id="PS51123">
    <property type="entry name" value="OMPA_2"/>
    <property type="match status" value="1"/>
</dbReference>
<feature type="domain" description="OmpA-like" evidence="6">
    <location>
        <begin position="101"/>
        <end position="218"/>
    </location>
</feature>
<dbReference type="SUPFAM" id="SSF103088">
    <property type="entry name" value="OmpA-like"/>
    <property type="match status" value="1"/>
</dbReference>
<sequence length="229" mass="23395">MSYNRAALAMALTASLLTTACVTDPNTGDRKVSRTALGAGIGALGGALVGGLIGGGDGRLVGAGIGGIAGAAIGYEKDKQIRELRASTAGTGVTVAPADDGQSIMVTMPDGVTFDTGSYILKPQFRSTLGQVAQTLTSHPDSLIDVYGHTDATGTPATNKALSENRANTVADFLTTQGVNPARLRSRGFGETMPVASNATPEGRAKNRRVEIRIVPVTQEQVQAARQGG</sequence>
<proteinExistence type="predicted"/>
<evidence type="ECO:0000256" key="2">
    <source>
        <dbReference type="ARBA" id="ARBA00023136"/>
    </source>
</evidence>
<reference evidence="7 8" key="1">
    <citation type="submission" date="2019-01" db="EMBL/GenBank/DDBJ databases">
        <authorList>
            <person name="Chen W.-M."/>
        </authorList>
    </citation>
    <scope>NUCLEOTIDE SEQUENCE [LARGE SCALE GENOMIC DNA]</scope>
    <source>
        <strain evidence="7 8">FSY-9</strain>
    </source>
</reference>
<gene>
    <name evidence="7" type="ORF">EOE18_07390</name>
</gene>
<protein>
    <submittedName>
        <fullName evidence="7">OmpA family protein</fullName>
    </submittedName>
</protein>
<evidence type="ECO:0000313" key="8">
    <source>
        <dbReference type="Proteomes" id="UP000282837"/>
    </source>
</evidence>
<comment type="caution">
    <text evidence="7">The sequence shown here is derived from an EMBL/GenBank/DDBJ whole genome shotgun (WGS) entry which is preliminary data.</text>
</comment>
<evidence type="ECO:0000256" key="1">
    <source>
        <dbReference type="ARBA" id="ARBA00004442"/>
    </source>
</evidence>
<feature type="signal peptide" evidence="5">
    <location>
        <begin position="1"/>
        <end position="20"/>
    </location>
</feature>
<keyword evidence="3" id="KW-0998">Cell outer membrane</keyword>
<dbReference type="AlphaFoldDB" id="A0A3S2V7R9"/>
<dbReference type="Gene3D" id="3.30.1330.60">
    <property type="entry name" value="OmpA-like domain"/>
    <property type="match status" value="1"/>
</dbReference>
<evidence type="ECO:0000313" key="7">
    <source>
        <dbReference type="EMBL" id="RVU05797.1"/>
    </source>
</evidence>
<dbReference type="CDD" id="cd07185">
    <property type="entry name" value="OmpA_C-like"/>
    <property type="match status" value="1"/>
</dbReference>
<dbReference type="GO" id="GO:0009279">
    <property type="term" value="C:cell outer membrane"/>
    <property type="evidence" value="ECO:0007669"/>
    <property type="project" value="UniProtKB-SubCell"/>
</dbReference>
<dbReference type="EMBL" id="SACO01000004">
    <property type="protein sequence ID" value="RVU05797.1"/>
    <property type="molecule type" value="Genomic_DNA"/>
</dbReference>
<organism evidence="7 8">
    <name type="scientific">Novosphingobium umbonatum</name>
    <dbReference type="NCBI Taxonomy" id="1908524"/>
    <lineage>
        <taxon>Bacteria</taxon>
        <taxon>Pseudomonadati</taxon>
        <taxon>Pseudomonadota</taxon>
        <taxon>Alphaproteobacteria</taxon>
        <taxon>Sphingomonadales</taxon>
        <taxon>Sphingomonadaceae</taxon>
        <taxon>Novosphingobium</taxon>
    </lineage>
</organism>
<dbReference type="InterPro" id="IPR006664">
    <property type="entry name" value="OMP_bac"/>
</dbReference>